<dbReference type="Gene3D" id="1.20.920.20">
    <property type="match status" value="1"/>
</dbReference>
<dbReference type="InterPro" id="IPR027417">
    <property type="entry name" value="P-loop_NTPase"/>
</dbReference>
<dbReference type="Proteomes" id="UP000266239">
    <property type="component" value="Unassembled WGS sequence"/>
</dbReference>
<dbReference type="EMBL" id="QUTA01006686">
    <property type="protein sequence ID" value="RHY10041.1"/>
    <property type="molecule type" value="Genomic_DNA"/>
</dbReference>
<feature type="domain" description="Dynein heavy chain coiled coil stalk" evidence="2">
    <location>
        <begin position="914"/>
        <end position="1181"/>
    </location>
</feature>
<organism evidence="3 4">
    <name type="scientific">Aphanomyces astaci</name>
    <name type="common">Crayfish plague agent</name>
    <dbReference type="NCBI Taxonomy" id="112090"/>
    <lineage>
        <taxon>Eukaryota</taxon>
        <taxon>Sar</taxon>
        <taxon>Stramenopiles</taxon>
        <taxon>Oomycota</taxon>
        <taxon>Saprolegniomycetes</taxon>
        <taxon>Saprolegniales</taxon>
        <taxon>Verrucalvaceae</taxon>
        <taxon>Aphanomyces</taxon>
    </lineage>
</organism>
<feature type="non-terminal residue" evidence="3">
    <location>
        <position position="1"/>
    </location>
</feature>
<gene>
    <name evidence="3" type="ORF">DYB25_007220</name>
</gene>
<dbReference type="VEuPathDB" id="FungiDB:H257_10154"/>
<name>A0A397AX34_APHAT</name>
<sequence>TKECIVALRQQSTTKHIHGLTTVTTTLLNALNVFQRYEYLGTQSVIAMTPLTERMMWSMSMAFRLHSGSLLYGETGVSKQASIRELVNCIGALCVVYDCSIQFNMHQLGRILGGIVQCQAYVSVVGLEHVECDRFGLFVHQVKRLQHALKTHKEKICLDSTVITLQAHHPSIHPNYGVFCKLTTPSQAHTTAMVRQCASAFVSFACKFSLPDVAVLIELYFTVVGFRNVDRLTKTLHSFLLLLGTTYCPSPGEFLSVRIVRKIVDLSSTDEQQVVAYAVWNSIGSRISPERKLAFLALLHRHFPSFRHIHLDVTKTKSHIHDQMAVRRLVPTPISTRKVAELHDLCSIVHRFCTGEIASGKSTTIALLSGLRKYAQGEQRVKCFRIATATLAVADSLENWSPSALSRFGIMYLPADGLPYTVFIKAWILRLEKADPPLDERILSVARQCSQLMRSHLSSLIDVSRSNGHPNIAFSPPTKTSVCVEYLVSHFATDRRNVLLVGASGVGKSSFTRRALHSLSDRNMIRTIRLGKHTSAISFQECQEQIRQIVDVKGVYHRTSFEYVELSSLVFVGLASLNPSSVMELPLRLLRHFHMIWTPELPPDSIFEMFKSLPTFVVERSPMSLDLETCWKVLQFPLLVLQAMWGHSFQSPHAIFTLGDVLNVYRSLLQSASFNFESKSKLEGVMLNLTATCFRGRSNFCDHDERAYDYLTSPIRLALDFDTHDERTLYRFATHTTDGISGYASLTSQAAINVFTMGVEKFHWHHPSFNESAVRHLVPFPTAVDHVLRVLVSLSDIKSHVLLKGPRGCGKRVTMIIVSGILSYKYVEIRQTAFHVLKQTLVVVGTTATNHIIYVAVDELSTDMRHVLMHVVCDGDIPWSLYEAHELDDIADAMKKLPYEKQRVIEGKLHEAFAEEDRAYQVMKRAIDDEKRSLQDELDQTVPEIQAAIISLNKINKLHITEMKSFTSPPDLVRLVMQAVCVLLGLGATPTWDDALFVLCDMRFLDRLKYFDKDNIQDSVMRKLDKFIKHPKFNEDEMKRASIASTSLCRWVLAMVRYHTVMTYVRPKQAKLETAHGHVCAVRAATDAWKVCEAKTKALHAAWTESEQKKGHMQTELLHVRERTTSVDRISIVFENLKPLLRKQLHDLKCADDTLIGDCLVLAATAAYLKTVVPSQRVPLVDMWTEQCAAASFRTSPNMLESTLGMEGVQELRAACALSDMQILINLSLLHRWRHTPPYKKFPLLWDPAGVATAWIKATERMALEVIPANDPMIMSRFEMTLPNSNVVVQSLVAAFKPLVRDKLA</sequence>
<dbReference type="Pfam" id="PF12777">
    <property type="entry name" value="MT"/>
    <property type="match status" value="1"/>
</dbReference>
<reference evidence="3 4" key="1">
    <citation type="submission" date="2018-08" db="EMBL/GenBank/DDBJ databases">
        <title>Aphanomyces genome sequencing and annotation.</title>
        <authorList>
            <person name="Minardi D."/>
            <person name="Oidtmann B."/>
            <person name="Van Der Giezen M."/>
            <person name="Studholme D.J."/>
        </authorList>
    </citation>
    <scope>NUCLEOTIDE SEQUENCE [LARGE SCALE GENOMIC DNA]</scope>
    <source>
        <strain evidence="3 4">Yx</strain>
    </source>
</reference>
<evidence type="ECO:0000259" key="2">
    <source>
        <dbReference type="Pfam" id="PF12777"/>
    </source>
</evidence>
<dbReference type="InterPro" id="IPR026983">
    <property type="entry name" value="DHC"/>
</dbReference>
<evidence type="ECO:0000259" key="1">
    <source>
        <dbReference type="Pfam" id="PF12774"/>
    </source>
</evidence>
<dbReference type="PANTHER" id="PTHR45703:SF36">
    <property type="entry name" value="DYNEIN HEAVY CHAIN, CYTOPLASMIC"/>
    <property type="match status" value="1"/>
</dbReference>
<evidence type="ECO:0000313" key="3">
    <source>
        <dbReference type="EMBL" id="RHY10041.1"/>
    </source>
</evidence>
<dbReference type="GO" id="GO:0045505">
    <property type="term" value="F:dynein intermediate chain binding"/>
    <property type="evidence" value="ECO:0007669"/>
    <property type="project" value="InterPro"/>
</dbReference>
<evidence type="ECO:0008006" key="5">
    <source>
        <dbReference type="Google" id="ProtNLM"/>
    </source>
</evidence>
<dbReference type="PANTHER" id="PTHR45703">
    <property type="entry name" value="DYNEIN HEAVY CHAIN"/>
    <property type="match status" value="1"/>
</dbReference>
<dbReference type="GO" id="GO:0007018">
    <property type="term" value="P:microtubule-based movement"/>
    <property type="evidence" value="ECO:0007669"/>
    <property type="project" value="InterPro"/>
</dbReference>
<protein>
    <recommendedName>
        <fullName evidence="5">Dynein heavy chain coiled coil stalk domain-containing protein</fullName>
    </recommendedName>
</protein>
<proteinExistence type="predicted"/>
<dbReference type="SUPFAM" id="SSF52540">
    <property type="entry name" value="P-loop containing nucleoside triphosphate hydrolases"/>
    <property type="match status" value="1"/>
</dbReference>
<dbReference type="GO" id="GO:0051959">
    <property type="term" value="F:dynein light intermediate chain binding"/>
    <property type="evidence" value="ECO:0007669"/>
    <property type="project" value="InterPro"/>
</dbReference>
<dbReference type="GO" id="GO:0005524">
    <property type="term" value="F:ATP binding"/>
    <property type="evidence" value="ECO:0007669"/>
    <property type="project" value="InterPro"/>
</dbReference>
<dbReference type="Pfam" id="PF12774">
    <property type="entry name" value="AAA_6"/>
    <property type="match status" value="1"/>
</dbReference>
<dbReference type="Gene3D" id="3.40.50.300">
    <property type="entry name" value="P-loop containing nucleotide triphosphate hydrolases"/>
    <property type="match status" value="2"/>
</dbReference>
<evidence type="ECO:0000313" key="4">
    <source>
        <dbReference type="Proteomes" id="UP000266239"/>
    </source>
</evidence>
<accession>A0A397AX34</accession>
<dbReference type="InterPro" id="IPR024743">
    <property type="entry name" value="Dynein_HC_stalk"/>
</dbReference>
<comment type="caution">
    <text evidence="3">The sequence shown here is derived from an EMBL/GenBank/DDBJ whole genome shotgun (WGS) entry which is preliminary data.</text>
</comment>
<dbReference type="InterPro" id="IPR035699">
    <property type="entry name" value="AAA_6"/>
</dbReference>
<dbReference type="Pfam" id="PF12775">
    <property type="entry name" value="AAA_7"/>
    <property type="match status" value="1"/>
</dbReference>
<dbReference type="GO" id="GO:0030286">
    <property type="term" value="C:dynein complex"/>
    <property type="evidence" value="ECO:0007669"/>
    <property type="project" value="InterPro"/>
</dbReference>
<feature type="domain" description="Dynein heavy chain hydrolytic ATP-binding dynein motor region" evidence="1">
    <location>
        <begin position="36"/>
        <end position="362"/>
    </location>
</feature>